<dbReference type="InterPro" id="IPR005150">
    <property type="entry name" value="Cellulose_synth"/>
</dbReference>
<evidence type="ECO:0000259" key="8">
    <source>
        <dbReference type="Pfam" id="PF00535"/>
    </source>
</evidence>
<dbReference type="Gene3D" id="3.90.550.10">
    <property type="entry name" value="Spore Coat Polysaccharide Biosynthesis Protein SpsA, Chain A"/>
    <property type="match status" value="1"/>
</dbReference>
<evidence type="ECO:0000256" key="6">
    <source>
        <dbReference type="ARBA" id="ARBA00023136"/>
    </source>
</evidence>
<keyword evidence="10" id="KW-1185">Reference proteome</keyword>
<evidence type="ECO:0000256" key="5">
    <source>
        <dbReference type="ARBA" id="ARBA00022989"/>
    </source>
</evidence>
<dbReference type="CDD" id="cd06421">
    <property type="entry name" value="CESA_CelA_like"/>
    <property type="match status" value="1"/>
</dbReference>
<feature type="transmembrane region" description="Helical" evidence="7">
    <location>
        <begin position="111"/>
        <end position="134"/>
    </location>
</feature>
<dbReference type="EC" id="2.4.1.12" evidence="7"/>
<dbReference type="GO" id="GO:0006011">
    <property type="term" value="P:UDP-alpha-D-glucose metabolic process"/>
    <property type="evidence" value="ECO:0007669"/>
    <property type="project" value="InterPro"/>
</dbReference>
<evidence type="ECO:0000256" key="4">
    <source>
        <dbReference type="ARBA" id="ARBA00022692"/>
    </source>
</evidence>
<dbReference type="GO" id="GO:0012505">
    <property type="term" value="C:endomembrane system"/>
    <property type="evidence" value="ECO:0007669"/>
    <property type="project" value="UniProtKB-SubCell"/>
</dbReference>
<keyword evidence="7" id="KW-1003">Cell membrane</keyword>
<dbReference type="EMBL" id="WEHW01000015">
    <property type="protein sequence ID" value="KAB7651418.1"/>
    <property type="molecule type" value="Genomic_DNA"/>
</dbReference>
<dbReference type="Pfam" id="PF00535">
    <property type="entry name" value="Glycos_transf_2"/>
    <property type="match status" value="1"/>
</dbReference>
<dbReference type="InterPro" id="IPR029044">
    <property type="entry name" value="Nucleotide-diphossugar_trans"/>
</dbReference>
<dbReference type="PANTHER" id="PTHR43867:SF2">
    <property type="entry name" value="CELLULOSE SYNTHASE CATALYTIC SUBUNIT A [UDP-FORMING]"/>
    <property type="match status" value="1"/>
</dbReference>
<keyword evidence="7" id="KW-0973">c-di-GMP</keyword>
<keyword evidence="7" id="KW-0997">Cell inner membrane</keyword>
<reference evidence="9 10" key="1">
    <citation type="submission" date="2019-10" db="EMBL/GenBank/DDBJ databases">
        <title>Genome diversity of Sutterella seckii.</title>
        <authorList>
            <person name="Chaplin A.V."/>
            <person name="Sokolova S.R."/>
            <person name="Mosin K.A."/>
            <person name="Ivanova E.L."/>
            <person name="Kochetkova T.O."/>
            <person name="Goltsov A.Y."/>
            <person name="Trofimov D.Y."/>
            <person name="Efimov B.A."/>
        </authorList>
    </citation>
    <scope>NUCLEOTIDE SEQUENCE [LARGE SCALE GENOMIC DNA]</scope>
    <source>
        <strain evidence="9 10">ASD3426</strain>
    </source>
</reference>
<evidence type="ECO:0000256" key="7">
    <source>
        <dbReference type="RuleBase" id="RU365020"/>
    </source>
</evidence>
<keyword evidence="5 7" id="KW-1133">Transmembrane helix</keyword>
<organism evidence="9 10">
    <name type="scientific">Sutterella seckii</name>
    <dbReference type="NCBI Taxonomy" id="1944635"/>
    <lineage>
        <taxon>Bacteria</taxon>
        <taxon>Pseudomonadati</taxon>
        <taxon>Pseudomonadota</taxon>
        <taxon>Betaproteobacteria</taxon>
        <taxon>Burkholderiales</taxon>
        <taxon>Sutterellaceae</taxon>
        <taxon>Sutterella</taxon>
    </lineage>
</organism>
<dbReference type="Pfam" id="PF03552">
    <property type="entry name" value="Cellulose_synt"/>
    <property type="match status" value="1"/>
</dbReference>
<dbReference type="GO" id="GO:0005886">
    <property type="term" value="C:plasma membrane"/>
    <property type="evidence" value="ECO:0007669"/>
    <property type="project" value="UniProtKB-SubCell"/>
</dbReference>
<feature type="transmembrane region" description="Helical" evidence="7">
    <location>
        <begin position="529"/>
        <end position="554"/>
    </location>
</feature>
<feature type="transmembrane region" description="Helical" evidence="7">
    <location>
        <begin position="646"/>
        <end position="666"/>
    </location>
</feature>
<evidence type="ECO:0000313" key="9">
    <source>
        <dbReference type="EMBL" id="KAB7651418.1"/>
    </source>
</evidence>
<sequence>MQTRSTLKPRNYLRERLSLWKASGAGKAAIAVNAFFLALLLIIVPIEREPFRSIARRKAYFYPQVDFDRPRILDPLRLVIQTFWLLFVKPTDPYHPVRSPWSRLVDAVVRILRALGAVISRIGSAWGAFCLALVKRLPALSNQGEKSEAGSGRGQTIIVWTIVLLGLALAALCITQPFTLEGQVIFLSFMFFSMIALVRVKARITLMLLFVISIVVSGRYLWWRATSTLNTNTWLDVLFTSLLLGAELYAFAVMCFGYFQVCWTLDRKICPLPEDRAVWPDVDIFIPTYNESLDVIKPTVFAALNLDWPKEKLHVHILDDGSRDAFRQFADEVGAGYIKRDEHNHAKAGNINHALTVTSGEHIVIFDCDHVPSKDFLVSTVGWLVKDPKIALVQTPHHFYSPDPFEKNMHLDRALPIENSLFHDFIQKGNDTWNATMFCGSSAVMRRKALLEVGGIAVETVTEDAHTSLKLNRRGWKSAFIERPVASGLSTDTLAAHIGQRIRWARGMIQILRLDCPLLGRGLTLAQRLCFFNAMLHFLHGLPRIIFLLAPLPYMLADVYVIYATAASIFAYVIPHMVHSAVTNQRLQHGYRYPFLSGVYETVLSWYILIPTTVALIAPKIGKFNVTAKGGTIDSKYLDWHISKPYLVLIALNFAGLLAGFWKAFASPDPEYLTLAINMGWIVYNLMVLGATMAVAVEDVQKDKFPRVPLNLSAKIVLPDGSELPAEVCEFSQEGVRVLAAQGNDAEFAALLTMPAGETLQIELPADDGRREVFRASLAPEDPTRTDLPKGGRDLIFEFESYADERRFNSLTFSRRGIWAKKPDETVDDRFITGFLELGRIALYGYRSMIEFLPGKMLPAFRDLIGSLLPRTPRREKDLVGLR</sequence>
<evidence type="ECO:0000313" key="10">
    <source>
        <dbReference type="Proteomes" id="UP000469462"/>
    </source>
</evidence>
<keyword evidence="2 7" id="KW-0328">Glycosyltransferase</keyword>
<keyword evidence="6 7" id="KW-0472">Membrane</keyword>
<dbReference type="Gene3D" id="2.40.10.220">
    <property type="entry name" value="predicted glycosyltransferase like domains"/>
    <property type="match status" value="1"/>
</dbReference>
<comment type="pathway">
    <text evidence="7">Glycan metabolism; bacterial cellulose biosynthesis.</text>
</comment>
<feature type="transmembrane region" description="Helical" evidence="7">
    <location>
        <begin position="237"/>
        <end position="259"/>
    </location>
</feature>
<feature type="transmembrane region" description="Helical" evidence="7">
    <location>
        <begin position="184"/>
        <end position="200"/>
    </location>
</feature>
<dbReference type="InterPro" id="IPR001173">
    <property type="entry name" value="Glyco_trans_2-like"/>
</dbReference>
<evidence type="ECO:0000256" key="2">
    <source>
        <dbReference type="ARBA" id="ARBA00022676"/>
    </source>
</evidence>
<feature type="transmembrane region" description="Helical" evidence="7">
    <location>
        <begin position="24"/>
        <end position="46"/>
    </location>
</feature>
<dbReference type="GO" id="GO:0035438">
    <property type="term" value="F:cyclic-di-GMP binding"/>
    <property type="evidence" value="ECO:0007669"/>
    <property type="project" value="InterPro"/>
</dbReference>
<feature type="transmembrane region" description="Helical" evidence="7">
    <location>
        <begin position="207"/>
        <end position="225"/>
    </location>
</feature>
<name>A0AAI9SC83_9BURK</name>
<dbReference type="InterPro" id="IPR003919">
    <property type="entry name" value="Cell_synth_A"/>
</dbReference>
<protein>
    <recommendedName>
        <fullName evidence="7">Cellulose synthase catalytic subunit [UDP-forming]</fullName>
        <ecNumber evidence="7">2.4.1.12</ecNumber>
    </recommendedName>
</protein>
<comment type="cofactor">
    <cofactor evidence="7">
        <name>Mg(2+)</name>
        <dbReference type="ChEBI" id="CHEBI:18420"/>
    </cofactor>
</comment>
<dbReference type="NCBIfam" id="TIGR03030">
    <property type="entry name" value="CelA"/>
    <property type="match status" value="1"/>
</dbReference>
<evidence type="ECO:0000256" key="1">
    <source>
        <dbReference type="ARBA" id="ARBA00004127"/>
    </source>
</evidence>
<evidence type="ECO:0000256" key="3">
    <source>
        <dbReference type="ARBA" id="ARBA00022679"/>
    </source>
</evidence>
<dbReference type="Proteomes" id="UP000469462">
    <property type="component" value="Unassembled WGS sequence"/>
</dbReference>
<keyword evidence="3 7" id="KW-0808">Transferase</keyword>
<feature type="transmembrane region" description="Helical" evidence="7">
    <location>
        <begin position="672"/>
        <end position="697"/>
    </location>
</feature>
<dbReference type="SUPFAM" id="SSF53448">
    <property type="entry name" value="Nucleotide-diphospho-sugar transferases"/>
    <property type="match status" value="1"/>
</dbReference>
<feature type="transmembrane region" description="Helical" evidence="7">
    <location>
        <begin position="155"/>
        <end position="178"/>
    </location>
</feature>
<comment type="subcellular location">
    <subcellularLocation>
        <location evidence="7">Cell inner membrane</location>
    </subcellularLocation>
    <subcellularLocation>
        <location evidence="1">Endomembrane system</location>
        <topology evidence="1">Multi-pass membrane protein</topology>
    </subcellularLocation>
</comment>
<comment type="catalytic activity">
    <reaction evidence="7">
        <text>[(1-&gt;4)-beta-D-glucosyl](n) + UDP-alpha-D-glucose = [(1-&gt;4)-beta-D-glucosyl](n+1) + UDP + H(+)</text>
        <dbReference type="Rhea" id="RHEA:19929"/>
        <dbReference type="Rhea" id="RHEA-COMP:10033"/>
        <dbReference type="Rhea" id="RHEA-COMP:10034"/>
        <dbReference type="ChEBI" id="CHEBI:15378"/>
        <dbReference type="ChEBI" id="CHEBI:18246"/>
        <dbReference type="ChEBI" id="CHEBI:58223"/>
        <dbReference type="ChEBI" id="CHEBI:58885"/>
        <dbReference type="EC" id="2.4.1.12"/>
    </reaction>
</comment>
<dbReference type="PANTHER" id="PTHR43867">
    <property type="entry name" value="CELLULOSE SYNTHASE CATALYTIC SUBUNIT A [UDP-FORMING]"/>
    <property type="match status" value="1"/>
</dbReference>
<dbReference type="GO" id="GO:0030244">
    <property type="term" value="P:cellulose biosynthetic process"/>
    <property type="evidence" value="ECO:0007669"/>
    <property type="project" value="UniProtKB-KW"/>
</dbReference>
<keyword evidence="4 7" id="KW-0812">Transmembrane</keyword>
<accession>A0AAI9SC83</accession>
<keyword evidence="7" id="KW-0135">Cellulose biosynthesis</keyword>
<feature type="domain" description="Glycosyltransferase 2-like" evidence="8">
    <location>
        <begin position="284"/>
        <end position="452"/>
    </location>
</feature>
<proteinExistence type="predicted"/>
<dbReference type="PRINTS" id="PR01439">
    <property type="entry name" value="CELLSNTHASEA"/>
</dbReference>
<dbReference type="GO" id="GO:0016760">
    <property type="term" value="F:cellulose synthase (UDP-forming) activity"/>
    <property type="evidence" value="ECO:0007669"/>
    <property type="project" value="UniProtKB-EC"/>
</dbReference>
<comment type="function">
    <text evidence="7">Catalytic subunit of cellulose synthase. It polymerizes uridine 5'-diphosphate glucose to cellulose.</text>
</comment>
<feature type="transmembrane region" description="Helical" evidence="7">
    <location>
        <begin position="560"/>
        <end position="582"/>
    </location>
</feature>
<gene>
    <name evidence="9" type="primary">bcsA</name>
    <name evidence="9" type="ORF">GBM96_05885</name>
</gene>
<dbReference type="InterPro" id="IPR050321">
    <property type="entry name" value="Glycosyltr_2/OpgH_subfam"/>
</dbReference>
<dbReference type="AlphaFoldDB" id="A0AAI9SC83"/>
<comment type="caution">
    <text evidence="9">The sequence shown here is derived from an EMBL/GenBank/DDBJ whole genome shotgun (WGS) entry which is preliminary data.</text>
</comment>